<reference evidence="2" key="1">
    <citation type="submission" date="2016-03" db="EMBL/GenBank/DDBJ databases">
        <title>Microsymbionts genomes from the relict species Vavilovia formosa.</title>
        <authorList>
            <person name="Chirak E."/>
            <person name="Kimeklis A."/>
            <person name="Kopat V."/>
            <person name="Andronov E."/>
        </authorList>
    </citation>
    <scope>NUCLEOTIDE SEQUENCE [LARGE SCALE GENOMIC DNA]</scope>
    <source>
        <strain evidence="2">Vaf12</strain>
    </source>
</reference>
<evidence type="ECO:0000259" key="1">
    <source>
        <dbReference type="Pfam" id="PF12275"/>
    </source>
</evidence>
<sequence length="322" mass="35188">MDLRTRFNSAAVERLKEGDMRFQIWSLSGLLVLLGTASASELAEPVRYKGLCEASAATYIDNDHFVVASDETNILRLYARNDISEGVPLDFQGVSGFDKSDIEAATRDGETVYWISSHSLNSSGEDKDKRKIFFATKVVGADNAVSLKWEGKFLRLRDAILGVIGDRKSELNIEGLATTPEGALLIGLRDTIDDKAVVIPFSNPAEVISHPEGKVVLGEPFRLDLNGRGIRSIERVDDQYLIVAGPVSDEGPFSLYRWAGEQSPAEELKAPALASLRPEALMQIPGSGMLQILSDDGSKTCDDEKTPLSQRAFRSIEIKLGN</sequence>
<comment type="caution">
    <text evidence="2">The sequence shown here is derived from an EMBL/GenBank/DDBJ whole genome shotgun (WGS) entry which is preliminary data.</text>
</comment>
<feature type="domain" description="DUF3616" evidence="1">
    <location>
        <begin position="169"/>
        <end position="267"/>
    </location>
</feature>
<evidence type="ECO:0000313" key="2">
    <source>
        <dbReference type="EMBL" id="KZA97330.1"/>
    </source>
</evidence>
<proteinExistence type="predicted"/>
<name>A0A154I9R7_RHILE</name>
<gene>
    <name evidence="2" type="ORF">A4A59_03955</name>
</gene>
<protein>
    <recommendedName>
        <fullName evidence="1">DUF3616 domain-containing protein</fullName>
    </recommendedName>
</protein>
<dbReference type="InterPro" id="IPR022060">
    <property type="entry name" value="DUF3616"/>
</dbReference>
<dbReference type="EMBL" id="LVYU01000134">
    <property type="protein sequence ID" value="KZA97330.1"/>
    <property type="molecule type" value="Genomic_DNA"/>
</dbReference>
<dbReference type="AlphaFoldDB" id="A0A154I9R7"/>
<dbReference type="Pfam" id="PF12275">
    <property type="entry name" value="DUF3616"/>
    <property type="match status" value="1"/>
</dbReference>
<organism evidence="2">
    <name type="scientific">Rhizobium leguminosarum</name>
    <dbReference type="NCBI Taxonomy" id="384"/>
    <lineage>
        <taxon>Bacteria</taxon>
        <taxon>Pseudomonadati</taxon>
        <taxon>Pseudomonadota</taxon>
        <taxon>Alphaproteobacteria</taxon>
        <taxon>Hyphomicrobiales</taxon>
        <taxon>Rhizobiaceae</taxon>
        <taxon>Rhizobium/Agrobacterium group</taxon>
        <taxon>Rhizobium</taxon>
    </lineage>
</organism>
<accession>A0A154I9R7</accession>